<dbReference type="GO" id="GO:0016020">
    <property type="term" value="C:membrane"/>
    <property type="evidence" value="ECO:0007669"/>
    <property type="project" value="UniProtKB-SubCell"/>
</dbReference>
<dbReference type="PANTHER" id="PTHR46539">
    <property type="entry name" value="E3 UBIQUITIN-PROTEIN LIGASE ATL42"/>
    <property type="match status" value="1"/>
</dbReference>
<evidence type="ECO:0000256" key="5">
    <source>
        <dbReference type="ARBA" id="ARBA00022833"/>
    </source>
</evidence>
<dbReference type="KEGG" id="pda:103710390"/>
<dbReference type="Proteomes" id="UP000228380">
    <property type="component" value="Chromosome 3"/>
</dbReference>
<keyword evidence="6 8" id="KW-1133">Transmembrane helix</keyword>
<keyword evidence="5" id="KW-0862">Zinc</keyword>
<sequence length="202" mass="22255">MNSVASGLPRQPLVQLLDVHSYNFSGVLLLFLLIFIVLIVLLLRVYTTCLLRKKVNIEEALLLHGDNGCYPSPLPILAYKFEGKHNAAAKRAVCWSLAEDNETDGVLQVQAECKCGFHNWCIDAWFMSCSTCPACQTPVVSAQESRDWGLETSDRMAEGNIVQEDGSAGEPSNMEVRTSLACHSQTPADDLHFSLLVSRLSP</sequence>
<protein>
    <submittedName>
        <fullName evidence="10">RING-H2 finger protein ATL79-like</fullName>
    </submittedName>
</protein>
<dbReference type="InterPro" id="IPR013083">
    <property type="entry name" value="Znf_RING/FYVE/PHD"/>
</dbReference>
<proteinExistence type="predicted"/>
<name>A0A8B7C921_PHODC</name>
<accession>A0A8B7C921</accession>
<evidence type="ECO:0000256" key="4">
    <source>
        <dbReference type="ARBA" id="ARBA00022771"/>
    </source>
</evidence>
<dbReference type="GO" id="GO:0008270">
    <property type="term" value="F:zinc ion binding"/>
    <property type="evidence" value="ECO:0007669"/>
    <property type="project" value="UniProtKB-KW"/>
</dbReference>
<evidence type="ECO:0000256" key="3">
    <source>
        <dbReference type="ARBA" id="ARBA00022723"/>
    </source>
</evidence>
<evidence type="ECO:0000256" key="8">
    <source>
        <dbReference type="SAM" id="Phobius"/>
    </source>
</evidence>
<dbReference type="PANTHER" id="PTHR46539:SF1">
    <property type="entry name" value="E3 UBIQUITIN-PROTEIN LIGASE ATL42"/>
    <property type="match status" value="1"/>
</dbReference>
<evidence type="ECO:0000313" key="9">
    <source>
        <dbReference type="Proteomes" id="UP000228380"/>
    </source>
</evidence>
<dbReference type="AlphaFoldDB" id="A0A8B7C921"/>
<comment type="subcellular location">
    <subcellularLocation>
        <location evidence="1">Membrane</location>
    </subcellularLocation>
</comment>
<gene>
    <name evidence="10" type="primary">LOC103710390</name>
</gene>
<keyword evidence="9" id="KW-1185">Reference proteome</keyword>
<reference evidence="9" key="1">
    <citation type="journal article" date="2019" name="Nat. Commun.">
        <title>Genome-wide association mapping of date palm fruit traits.</title>
        <authorList>
            <person name="Hazzouri K.M."/>
            <person name="Gros-Balthazard M."/>
            <person name="Flowers J.M."/>
            <person name="Copetti D."/>
            <person name="Lemansour A."/>
            <person name="Lebrun M."/>
            <person name="Masmoudi K."/>
            <person name="Ferrand S."/>
            <person name="Dhar M.I."/>
            <person name="Fresquez Z.A."/>
            <person name="Rosas U."/>
            <person name="Zhang J."/>
            <person name="Talag J."/>
            <person name="Lee S."/>
            <person name="Kudrna D."/>
            <person name="Powell R.F."/>
            <person name="Leitch I.J."/>
            <person name="Krueger R.R."/>
            <person name="Wing R.A."/>
            <person name="Amiri K.M.A."/>
            <person name="Purugganan M.D."/>
        </authorList>
    </citation>
    <scope>NUCLEOTIDE SEQUENCE [LARGE SCALE GENOMIC DNA]</scope>
    <source>
        <strain evidence="9">cv. Khalas</strain>
    </source>
</reference>
<evidence type="ECO:0000256" key="1">
    <source>
        <dbReference type="ARBA" id="ARBA00004370"/>
    </source>
</evidence>
<organism evidence="9 10">
    <name type="scientific">Phoenix dactylifera</name>
    <name type="common">Date palm</name>
    <dbReference type="NCBI Taxonomy" id="42345"/>
    <lineage>
        <taxon>Eukaryota</taxon>
        <taxon>Viridiplantae</taxon>
        <taxon>Streptophyta</taxon>
        <taxon>Embryophyta</taxon>
        <taxon>Tracheophyta</taxon>
        <taxon>Spermatophyta</taxon>
        <taxon>Magnoliopsida</taxon>
        <taxon>Liliopsida</taxon>
        <taxon>Arecaceae</taxon>
        <taxon>Coryphoideae</taxon>
        <taxon>Phoeniceae</taxon>
        <taxon>Phoenix</taxon>
    </lineage>
</organism>
<reference evidence="10" key="2">
    <citation type="submission" date="2025-08" db="UniProtKB">
        <authorList>
            <consortium name="RefSeq"/>
        </authorList>
    </citation>
    <scope>IDENTIFICATION</scope>
    <source>
        <tissue evidence="10">Young leaves</tissue>
    </source>
</reference>
<evidence type="ECO:0000313" key="10">
    <source>
        <dbReference type="RefSeq" id="XP_008794305.2"/>
    </source>
</evidence>
<evidence type="ECO:0000256" key="6">
    <source>
        <dbReference type="ARBA" id="ARBA00022989"/>
    </source>
</evidence>
<keyword evidence="7 8" id="KW-0472">Membrane</keyword>
<dbReference type="RefSeq" id="XP_008794305.2">
    <property type="nucleotide sequence ID" value="XM_008796083.2"/>
</dbReference>
<dbReference type="GeneID" id="103710390"/>
<keyword evidence="2 8" id="KW-0812">Transmembrane</keyword>
<keyword evidence="3" id="KW-0479">Metal-binding</keyword>
<dbReference type="Gene3D" id="3.30.40.10">
    <property type="entry name" value="Zinc/RING finger domain, C3HC4 (zinc finger)"/>
    <property type="match status" value="1"/>
</dbReference>
<dbReference type="SUPFAM" id="SSF57850">
    <property type="entry name" value="RING/U-box"/>
    <property type="match status" value="1"/>
</dbReference>
<evidence type="ECO:0000256" key="2">
    <source>
        <dbReference type="ARBA" id="ARBA00022692"/>
    </source>
</evidence>
<keyword evidence="4" id="KW-0863">Zinc-finger</keyword>
<feature type="transmembrane region" description="Helical" evidence="8">
    <location>
        <begin position="20"/>
        <end position="43"/>
    </location>
</feature>
<evidence type="ECO:0000256" key="7">
    <source>
        <dbReference type="ARBA" id="ARBA00023136"/>
    </source>
</evidence>